<feature type="transmembrane region" description="Helical" evidence="5">
    <location>
        <begin position="48"/>
        <end position="73"/>
    </location>
</feature>
<dbReference type="Pfam" id="PF00335">
    <property type="entry name" value="Tetraspanin"/>
    <property type="match status" value="1"/>
</dbReference>
<comment type="caution">
    <text evidence="6">The sequence shown here is derived from an EMBL/GenBank/DDBJ whole genome shotgun (WGS) entry which is preliminary data.</text>
</comment>
<dbReference type="EMBL" id="BLXT01005852">
    <property type="protein sequence ID" value="GFO26674.1"/>
    <property type="molecule type" value="Genomic_DNA"/>
</dbReference>
<evidence type="ECO:0000256" key="2">
    <source>
        <dbReference type="ARBA" id="ARBA00022692"/>
    </source>
</evidence>
<keyword evidence="4 5" id="KW-0472">Membrane</keyword>
<feature type="transmembrane region" description="Helical" evidence="5">
    <location>
        <begin position="85"/>
        <end position="109"/>
    </location>
</feature>
<keyword evidence="2 5" id="KW-0812">Transmembrane</keyword>
<reference evidence="6 7" key="1">
    <citation type="journal article" date="2021" name="Elife">
        <title>Chloroplast acquisition without the gene transfer in kleptoplastic sea slugs, Plakobranchus ocellatus.</title>
        <authorList>
            <person name="Maeda T."/>
            <person name="Takahashi S."/>
            <person name="Yoshida T."/>
            <person name="Shimamura S."/>
            <person name="Takaki Y."/>
            <person name="Nagai Y."/>
            <person name="Toyoda A."/>
            <person name="Suzuki Y."/>
            <person name="Arimoto A."/>
            <person name="Ishii H."/>
            <person name="Satoh N."/>
            <person name="Nishiyama T."/>
            <person name="Hasebe M."/>
            <person name="Maruyama T."/>
            <person name="Minagawa J."/>
            <person name="Obokata J."/>
            <person name="Shigenobu S."/>
        </authorList>
    </citation>
    <scope>NUCLEOTIDE SEQUENCE [LARGE SCALE GENOMIC DNA]</scope>
</reference>
<sequence length="189" mass="21103">MGLTLFIIGCLIRFGSDTIEEFFADRISGTWNFMRSAGSEGNMENFDLSHYIATGAYTLIGLGVFFLFVSFFGCCGGIGKIRCFLIFYAMCVVLLILLELAVVILLVGFPQKVRAVMKEPLLRSLQEDYVGIQSSDPASAGWNFLMVVVSTLCMHRMMSGEFTLGVALYTLTRKLKFKSFLSSVFYSEF</sequence>
<dbReference type="Proteomes" id="UP000735302">
    <property type="component" value="Unassembled WGS sequence"/>
</dbReference>
<dbReference type="InterPro" id="IPR018499">
    <property type="entry name" value="Tetraspanin/Peripherin"/>
</dbReference>
<dbReference type="AlphaFoldDB" id="A0AAV4C2C1"/>
<evidence type="ECO:0000256" key="1">
    <source>
        <dbReference type="ARBA" id="ARBA00004141"/>
    </source>
</evidence>
<dbReference type="PRINTS" id="PR00259">
    <property type="entry name" value="TMFOUR"/>
</dbReference>
<evidence type="ECO:0000313" key="6">
    <source>
        <dbReference type="EMBL" id="GFO26674.1"/>
    </source>
</evidence>
<proteinExistence type="predicted"/>
<keyword evidence="3 5" id="KW-1133">Transmembrane helix</keyword>
<organism evidence="6 7">
    <name type="scientific">Plakobranchus ocellatus</name>
    <dbReference type="NCBI Taxonomy" id="259542"/>
    <lineage>
        <taxon>Eukaryota</taxon>
        <taxon>Metazoa</taxon>
        <taxon>Spiralia</taxon>
        <taxon>Lophotrochozoa</taxon>
        <taxon>Mollusca</taxon>
        <taxon>Gastropoda</taxon>
        <taxon>Heterobranchia</taxon>
        <taxon>Euthyneura</taxon>
        <taxon>Panpulmonata</taxon>
        <taxon>Sacoglossa</taxon>
        <taxon>Placobranchoidea</taxon>
        <taxon>Plakobranchidae</taxon>
        <taxon>Plakobranchus</taxon>
    </lineage>
</organism>
<protein>
    <submittedName>
        <fullName evidence="6">Tetraspanin</fullName>
    </submittedName>
</protein>
<evidence type="ECO:0000256" key="5">
    <source>
        <dbReference type="SAM" id="Phobius"/>
    </source>
</evidence>
<dbReference type="GO" id="GO:0016020">
    <property type="term" value="C:membrane"/>
    <property type="evidence" value="ECO:0007669"/>
    <property type="project" value="UniProtKB-SubCell"/>
</dbReference>
<evidence type="ECO:0000256" key="4">
    <source>
        <dbReference type="ARBA" id="ARBA00023136"/>
    </source>
</evidence>
<name>A0AAV4C2C1_9GAST</name>
<comment type="subcellular location">
    <subcellularLocation>
        <location evidence="1">Membrane</location>
        <topology evidence="1">Multi-pass membrane protein</topology>
    </subcellularLocation>
</comment>
<evidence type="ECO:0000313" key="7">
    <source>
        <dbReference type="Proteomes" id="UP000735302"/>
    </source>
</evidence>
<accession>A0AAV4C2C1</accession>
<evidence type="ECO:0000256" key="3">
    <source>
        <dbReference type="ARBA" id="ARBA00022989"/>
    </source>
</evidence>
<gene>
    <name evidence="6" type="ORF">PoB_005317900</name>
</gene>
<keyword evidence="7" id="KW-1185">Reference proteome</keyword>